<dbReference type="EMBL" id="JADCNL010000010">
    <property type="protein sequence ID" value="KAG0464029.1"/>
    <property type="molecule type" value="Genomic_DNA"/>
</dbReference>
<dbReference type="AlphaFoldDB" id="A0A835Q1R3"/>
<proteinExistence type="inferred from homology"/>
<evidence type="ECO:0000313" key="3">
    <source>
        <dbReference type="Proteomes" id="UP000636800"/>
    </source>
</evidence>
<keyword evidence="3" id="KW-1185">Reference proteome</keyword>
<comment type="similarity">
    <text evidence="1">Belongs to the ARG7 family.</text>
</comment>
<dbReference type="InterPro" id="IPR003676">
    <property type="entry name" value="SAUR_fam"/>
</dbReference>
<organism evidence="2 3">
    <name type="scientific">Vanilla planifolia</name>
    <name type="common">Vanilla</name>
    <dbReference type="NCBI Taxonomy" id="51239"/>
    <lineage>
        <taxon>Eukaryota</taxon>
        <taxon>Viridiplantae</taxon>
        <taxon>Streptophyta</taxon>
        <taxon>Embryophyta</taxon>
        <taxon>Tracheophyta</taxon>
        <taxon>Spermatophyta</taxon>
        <taxon>Magnoliopsida</taxon>
        <taxon>Liliopsida</taxon>
        <taxon>Asparagales</taxon>
        <taxon>Orchidaceae</taxon>
        <taxon>Vanilloideae</taxon>
        <taxon>Vanilleae</taxon>
        <taxon>Vanilla</taxon>
    </lineage>
</organism>
<sequence length="146" mass="16922">MERSRSRSERRWPKGLVSKTLLRWRRGRQEAISPVGWVAVRVGPGKERFLVRTEWMNHRLFRDLLDEAEREYGYATIGPLELPCSVELFRWVLWEVDQDEADAVAVASASPVLCGFGSSPMRKSPASRFRLISTSRFVNKRRFGEP</sequence>
<dbReference type="OrthoDB" id="248495at2759"/>
<gene>
    <name evidence="2" type="ORF">HPP92_020098</name>
</gene>
<name>A0A835Q1R3_VANPL</name>
<dbReference type="GO" id="GO:0009733">
    <property type="term" value="P:response to auxin"/>
    <property type="evidence" value="ECO:0007669"/>
    <property type="project" value="InterPro"/>
</dbReference>
<dbReference type="PANTHER" id="PTHR31374">
    <property type="entry name" value="AUXIN-INDUCED PROTEIN-LIKE-RELATED"/>
    <property type="match status" value="1"/>
</dbReference>
<comment type="caution">
    <text evidence="2">The sequence shown here is derived from an EMBL/GenBank/DDBJ whole genome shotgun (WGS) entry which is preliminary data.</text>
</comment>
<evidence type="ECO:0008006" key="4">
    <source>
        <dbReference type="Google" id="ProtNLM"/>
    </source>
</evidence>
<evidence type="ECO:0000256" key="1">
    <source>
        <dbReference type="ARBA" id="ARBA00006974"/>
    </source>
</evidence>
<protein>
    <recommendedName>
        <fullName evidence="4">Small auxin up regulated protein</fullName>
    </recommendedName>
</protein>
<accession>A0A835Q1R3</accession>
<reference evidence="2 3" key="1">
    <citation type="journal article" date="2020" name="Nat. Food">
        <title>A phased Vanilla planifolia genome enables genetic improvement of flavour and production.</title>
        <authorList>
            <person name="Hasing T."/>
            <person name="Tang H."/>
            <person name="Brym M."/>
            <person name="Khazi F."/>
            <person name="Huang T."/>
            <person name="Chambers A.H."/>
        </authorList>
    </citation>
    <scope>NUCLEOTIDE SEQUENCE [LARGE SCALE GENOMIC DNA]</scope>
    <source>
        <tissue evidence="2">Leaf</tissue>
    </source>
</reference>
<dbReference type="Proteomes" id="UP000636800">
    <property type="component" value="Chromosome 10"/>
</dbReference>
<evidence type="ECO:0000313" key="2">
    <source>
        <dbReference type="EMBL" id="KAG0464029.1"/>
    </source>
</evidence>
<dbReference type="Pfam" id="PF02519">
    <property type="entry name" value="Auxin_inducible"/>
    <property type="match status" value="1"/>
</dbReference>
<dbReference type="PANTHER" id="PTHR31374:SF118">
    <property type="entry name" value="OS01G0924966 PROTEIN"/>
    <property type="match status" value="1"/>
</dbReference>